<dbReference type="EMBL" id="JAQQWP010000011">
    <property type="protein sequence ID" value="KAK8095728.1"/>
    <property type="molecule type" value="Genomic_DNA"/>
</dbReference>
<dbReference type="InterPro" id="IPR002213">
    <property type="entry name" value="UDP_glucos_trans"/>
</dbReference>
<dbReference type="GO" id="GO:0016906">
    <property type="term" value="F:sterol 3-beta-glucosyltransferase activity"/>
    <property type="evidence" value="ECO:0007669"/>
    <property type="project" value="UniProtKB-ARBA"/>
</dbReference>
<dbReference type="Gene3D" id="3.40.50.2000">
    <property type="entry name" value="Glycogen Phosphorylase B"/>
    <property type="match status" value="2"/>
</dbReference>
<dbReference type="PANTHER" id="PTHR48050">
    <property type="entry name" value="STEROL 3-BETA-GLUCOSYLTRANSFERASE"/>
    <property type="match status" value="1"/>
</dbReference>
<keyword evidence="1" id="KW-0808">Transferase</keyword>
<dbReference type="FunFam" id="3.40.50.2000:FF:000009">
    <property type="entry name" value="Sterol 3-beta-glucosyltransferase UGT80A2"/>
    <property type="match status" value="1"/>
</dbReference>
<dbReference type="SUPFAM" id="SSF53756">
    <property type="entry name" value="UDP-Glycosyltransferase/glycogen phosphorylase"/>
    <property type="match status" value="1"/>
</dbReference>
<dbReference type="PANTHER" id="PTHR48050:SF13">
    <property type="entry name" value="STEROL 3-BETA-GLUCOSYLTRANSFERASE UGT80A2"/>
    <property type="match status" value="1"/>
</dbReference>
<gene>
    <name evidence="2" type="ORF">PG999_013750</name>
</gene>
<evidence type="ECO:0008006" key="4">
    <source>
        <dbReference type="Google" id="ProtNLM"/>
    </source>
</evidence>
<name>A0AAW0Q712_9PEZI</name>
<evidence type="ECO:0000256" key="1">
    <source>
        <dbReference type="ARBA" id="ARBA00022679"/>
    </source>
</evidence>
<proteinExistence type="predicted"/>
<sequence>MRAEAQHLCLWSNAIVPKPNDWREHATITGYSMAREHDDNYLPSASLLDFLSTEDPIVAVSMGSMHMENPSEFVQMLSAALADLGARAVVSGAWTRSLPAGPQALEANILAVEDLPHSWLLRQRAVRGFIHHGGAGHTATGARAGVPMLVLPFFIDQNFWAAQCRRLRLGPHPVRFSDITAPRLRVAVAELLSGEWDGACARIASRLAEEAGGTAIAADAIARQVQASEAAKPCSLVEGLTAQWRHRESGLLLSGLAAAALTSRRLTQWSDYDTHPVITWDRSEDFDKASGDGILSALVLIAFKVLELLLRVLAWGESTGVTANPIREAKIRQSSYDLDKFRNYTPVEHGGQCPMNEQQLVQNWKILVGVDC</sequence>
<evidence type="ECO:0000313" key="2">
    <source>
        <dbReference type="EMBL" id="KAK8095728.1"/>
    </source>
</evidence>
<protein>
    <recommendedName>
        <fullName evidence="4">UDP:flavonoid glycosyltransferase YjiC, YdhE family</fullName>
    </recommendedName>
</protein>
<evidence type="ECO:0000313" key="3">
    <source>
        <dbReference type="Proteomes" id="UP001392437"/>
    </source>
</evidence>
<dbReference type="AlphaFoldDB" id="A0AAW0Q712"/>
<comment type="caution">
    <text evidence="2">The sequence shown here is derived from an EMBL/GenBank/DDBJ whole genome shotgun (WGS) entry which is preliminary data.</text>
</comment>
<dbReference type="CDD" id="cd03784">
    <property type="entry name" value="GT1_Gtf-like"/>
    <property type="match status" value="1"/>
</dbReference>
<reference evidence="2 3" key="1">
    <citation type="submission" date="2023-01" db="EMBL/GenBank/DDBJ databases">
        <title>Analysis of 21 Apiospora genomes using comparative genomics revels a genus with tremendous synthesis potential of carbohydrate active enzymes and secondary metabolites.</title>
        <authorList>
            <person name="Sorensen T."/>
        </authorList>
    </citation>
    <scope>NUCLEOTIDE SEQUENCE [LARGE SCALE GENOMIC DNA]</scope>
    <source>
        <strain evidence="2 3">CBS 117206</strain>
    </source>
</reference>
<dbReference type="InterPro" id="IPR050426">
    <property type="entry name" value="Glycosyltransferase_28"/>
</dbReference>
<keyword evidence="3" id="KW-1185">Reference proteome</keyword>
<dbReference type="Pfam" id="PF00201">
    <property type="entry name" value="UDPGT"/>
    <property type="match status" value="1"/>
</dbReference>
<dbReference type="Proteomes" id="UP001392437">
    <property type="component" value="Unassembled WGS sequence"/>
</dbReference>
<accession>A0AAW0Q712</accession>
<organism evidence="2 3">
    <name type="scientific">Apiospora kogelbergensis</name>
    <dbReference type="NCBI Taxonomy" id="1337665"/>
    <lineage>
        <taxon>Eukaryota</taxon>
        <taxon>Fungi</taxon>
        <taxon>Dikarya</taxon>
        <taxon>Ascomycota</taxon>
        <taxon>Pezizomycotina</taxon>
        <taxon>Sordariomycetes</taxon>
        <taxon>Xylariomycetidae</taxon>
        <taxon>Amphisphaeriales</taxon>
        <taxon>Apiosporaceae</taxon>
        <taxon>Apiospora</taxon>
    </lineage>
</organism>